<keyword evidence="4 5" id="KW-0472">Membrane</keyword>
<dbReference type="InterPro" id="IPR050307">
    <property type="entry name" value="Sterol_Desaturase_Related"/>
</dbReference>
<feature type="domain" description="Fatty acid hydroxylase" evidence="6">
    <location>
        <begin position="93"/>
        <end position="227"/>
    </location>
</feature>
<dbReference type="PANTHER" id="PTHR11863">
    <property type="entry name" value="STEROL DESATURASE"/>
    <property type="match status" value="1"/>
</dbReference>
<dbReference type="GO" id="GO:0008610">
    <property type="term" value="P:lipid biosynthetic process"/>
    <property type="evidence" value="ECO:0007669"/>
    <property type="project" value="InterPro"/>
</dbReference>
<reference evidence="7 8" key="1">
    <citation type="journal article" date="2017" name="ISME J.">
        <title>Energy and carbon metabolisms in a deep terrestrial subsurface fluid microbial community.</title>
        <authorList>
            <person name="Momper L."/>
            <person name="Jungbluth S.P."/>
            <person name="Lee M.D."/>
            <person name="Amend J.P."/>
        </authorList>
    </citation>
    <scope>NUCLEOTIDE SEQUENCE [LARGE SCALE GENOMIC DNA]</scope>
    <source>
        <strain evidence="7">SURF_5</strain>
    </source>
</reference>
<protein>
    <submittedName>
        <fullName evidence="7">Sterol desaturase family protein</fullName>
    </submittedName>
</protein>
<evidence type="ECO:0000256" key="4">
    <source>
        <dbReference type="ARBA" id="ARBA00023136"/>
    </source>
</evidence>
<dbReference type="GO" id="GO:0016020">
    <property type="term" value="C:membrane"/>
    <property type="evidence" value="ECO:0007669"/>
    <property type="project" value="UniProtKB-SubCell"/>
</dbReference>
<dbReference type="AlphaFoldDB" id="A0A3A4N3N6"/>
<sequence length="292" mass="33712">MEGWSLIVGHLQAGLLAAVFLLLLGVERVAPLRRSTRRALPRFFVNFSFMALAFIAGSFAVRPVSLWLADQTSQKSFGLLSVLGLPAGVHGAAGFLLMDLTFYYWHRLNHTVPLLWRFHNVHHVDPDLDVTTSFRFHFGEILYSTGFRVVQVGLLGVSVVTYLVYEFFFQAGTMFHHSNIMLPIRIERRLNKIIVTPRMHGIHHSIFKNETNSNYGVIFRWWDVLHRSMRLNIPQASIDIGIAGYRKPHDNTLRNLLLLPFRTQRDYWRREDGRPAESREIEMKGRLTTLSE</sequence>
<dbReference type="Pfam" id="PF04116">
    <property type="entry name" value="FA_hydroxylase"/>
    <property type="match status" value="1"/>
</dbReference>
<dbReference type="GO" id="GO:0005506">
    <property type="term" value="F:iron ion binding"/>
    <property type="evidence" value="ECO:0007669"/>
    <property type="project" value="InterPro"/>
</dbReference>
<evidence type="ECO:0000256" key="3">
    <source>
        <dbReference type="ARBA" id="ARBA00022989"/>
    </source>
</evidence>
<keyword evidence="2 5" id="KW-0812">Transmembrane</keyword>
<dbReference type="GO" id="GO:0016491">
    <property type="term" value="F:oxidoreductase activity"/>
    <property type="evidence" value="ECO:0007669"/>
    <property type="project" value="InterPro"/>
</dbReference>
<proteinExistence type="predicted"/>
<accession>A0A3A4N3N6</accession>
<evidence type="ECO:0000256" key="5">
    <source>
        <dbReference type="SAM" id="Phobius"/>
    </source>
</evidence>
<name>A0A3A4N3N6_ABYX5</name>
<dbReference type="Proteomes" id="UP000265882">
    <property type="component" value="Unassembled WGS sequence"/>
</dbReference>
<keyword evidence="3 5" id="KW-1133">Transmembrane helix</keyword>
<feature type="transmembrane region" description="Helical" evidence="5">
    <location>
        <begin position="44"/>
        <end position="65"/>
    </location>
</feature>
<gene>
    <name evidence="7" type="ORF">C4520_18315</name>
</gene>
<comment type="caution">
    <text evidence="7">The sequence shown here is derived from an EMBL/GenBank/DDBJ whole genome shotgun (WGS) entry which is preliminary data.</text>
</comment>
<dbReference type="InterPro" id="IPR006694">
    <property type="entry name" value="Fatty_acid_hydroxylase"/>
</dbReference>
<feature type="transmembrane region" description="Helical" evidence="5">
    <location>
        <begin position="6"/>
        <end position="24"/>
    </location>
</feature>
<comment type="subcellular location">
    <subcellularLocation>
        <location evidence="1">Membrane</location>
    </subcellularLocation>
</comment>
<evidence type="ECO:0000313" key="8">
    <source>
        <dbReference type="Proteomes" id="UP000265882"/>
    </source>
</evidence>
<feature type="transmembrane region" description="Helical" evidence="5">
    <location>
        <begin position="77"/>
        <end position="98"/>
    </location>
</feature>
<evidence type="ECO:0000313" key="7">
    <source>
        <dbReference type="EMBL" id="RJP16587.1"/>
    </source>
</evidence>
<dbReference type="EMBL" id="QZKU01000127">
    <property type="protein sequence ID" value="RJP16587.1"/>
    <property type="molecule type" value="Genomic_DNA"/>
</dbReference>
<evidence type="ECO:0000259" key="6">
    <source>
        <dbReference type="Pfam" id="PF04116"/>
    </source>
</evidence>
<evidence type="ECO:0000256" key="2">
    <source>
        <dbReference type="ARBA" id="ARBA00022692"/>
    </source>
</evidence>
<evidence type="ECO:0000256" key="1">
    <source>
        <dbReference type="ARBA" id="ARBA00004370"/>
    </source>
</evidence>
<organism evidence="7 8">
    <name type="scientific">Abyssobacteria bacterium (strain SURF_5)</name>
    <dbReference type="NCBI Taxonomy" id="2093360"/>
    <lineage>
        <taxon>Bacteria</taxon>
        <taxon>Pseudomonadati</taxon>
        <taxon>Candidatus Hydrogenedentota</taxon>
        <taxon>Candidatus Abyssobacteria</taxon>
    </lineage>
</organism>